<protein>
    <submittedName>
        <fullName evidence="3">Uncharacterized protein</fullName>
    </submittedName>
</protein>
<accession>A0AA35SIF8</accession>
<organism evidence="3 4">
    <name type="scientific">Geodia barretti</name>
    <name type="common">Barrett's horny sponge</name>
    <dbReference type="NCBI Taxonomy" id="519541"/>
    <lineage>
        <taxon>Eukaryota</taxon>
        <taxon>Metazoa</taxon>
        <taxon>Porifera</taxon>
        <taxon>Demospongiae</taxon>
        <taxon>Heteroscleromorpha</taxon>
        <taxon>Tetractinellida</taxon>
        <taxon>Astrophorina</taxon>
        <taxon>Geodiidae</taxon>
        <taxon>Geodia</taxon>
    </lineage>
</organism>
<sequence>MQAALTLVTLLSLYKLGTIQAAPVSSGAVDLTDPQILREDIDDLRWEMENGYQRLLWSSRTRSDNMQTELATLDNTVRTLQGRISDLEDWRAQTETLMKNVNQELREQILEAHGKIYTLNNHANLLDDVVLQHHPESNIDLGYPTGKRNAPHDPAAP</sequence>
<evidence type="ECO:0000313" key="3">
    <source>
        <dbReference type="EMBL" id="CAI8029537.1"/>
    </source>
</evidence>
<dbReference type="EMBL" id="CASHTH010002414">
    <property type="protein sequence ID" value="CAI8029537.1"/>
    <property type="molecule type" value="Genomic_DNA"/>
</dbReference>
<keyword evidence="4" id="KW-1185">Reference proteome</keyword>
<feature type="chain" id="PRO_5041217691" evidence="2">
    <location>
        <begin position="22"/>
        <end position="157"/>
    </location>
</feature>
<name>A0AA35SIF8_GEOBA</name>
<evidence type="ECO:0000256" key="2">
    <source>
        <dbReference type="SAM" id="SignalP"/>
    </source>
</evidence>
<dbReference type="Proteomes" id="UP001174909">
    <property type="component" value="Unassembled WGS sequence"/>
</dbReference>
<feature type="signal peptide" evidence="2">
    <location>
        <begin position="1"/>
        <end position="21"/>
    </location>
</feature>
<evidence type="ECO:0000313" key="4">
    <source>
        <dbReference type="Proteomes" id="UP001174909"/>
    </source>
</evidence>
<evidence type="ECO:0000256" key="1">
    <source>
        <dbReference type="SAM" id="MobiDB-lite"/>
    </source>
</evidence>
<keyword evidence="2" id="KW-0732">Signal</keyword>
<gene>
    <name evidence="3" type="ORF">GBAR_LOCUS16774</name>
</gene>
<proteinExistence type="predicted"/>
<reference evidence="3" key="1">
    <citation type="submission" date="2023-03" db="EMBL/GenBank/DDBJ databases">
        <authorList>
            <person name="Steffen K."/>
            <person name="Cardenas P."/>
        </authorList>
    </citation>
    <scope>NUCLEOTIDE SEQUENCE</scope>
</reference>
<comment type="caution">
    <text evidence="3">The sequence shown here is derived from an EMBL/GenBank/DDBJ whole genome shotgun (WGS) entry which is preliminary data.</text>
</comment>
<feature type="region of interest" description="Disordered" evidence="1">
    <location>
        <begin position="137"/>
        <end position="157"/>
    </location>
</feature>
<dbReference type="AlphaFoldDB" id="A0AA35SIF8"/>